<evidence type="ECO:0008006" key="3">
    <source>
        <dbReference type="Google" id="ProtNLM"/>
    </source>
</evidence>
<dbReference type="GeneID" id="77944210"/>
<name>A0A3S9U8F4_9CAUD</name>
<evidence type="ECO:0000313" key="2">
    <source>
        <dbReference type="Proteomes" id="UP000286786"/>
    </source>
</evidence>
<reference evidence="1 2" key="1">
    <citation type="submission" date="2018-11" db="EMBL/GenBank/DDBJ databases">
        <title>Isolation and Complete Genome Sequence of a Novel Alteromonas Phage ZP6.</title>
        <authorList>
            <person name="Han J."/>
        </authorList>
    </citation>
    <scope>NUCLEOTIDE SEQUENCE [LARGE SCALE GENOMIC DNA]</scope>
</reference>
<dbReference type="EMBL" id="MK203850">
    <property type="protein sequence ID" value="AZS06523.1"/>
    <property type="molecule type" value="Genomic_DNA"/>
</dbReference>
<sequence>MNETTFRKYLRDILVRHGAAVSQVESHETSAGIPDTSVCLSGIDSWIELKFATNKTRTRKKGVVVRKSQKVWFRDRLKAGAKNLFVGVRYETDGRTFNVIKHVSHKEELNNTNPVWWMENGDLMWENGDDPWYVEPLLQLLRGEK</sequence>
<accession>A0A3S9U8F4</accession>
<protein>
    <recommendedName>
        <fullName evidence="3">Endonuclease</fullName>
    </recommendedName>
</protein>
<evidence type="ECO:0000313" key="1">
    <source>
        <dbReference type="EMBL" id="AZS06523.1"/>
    </source>
</evidence>
<dbReference type="Gene3D" id="3.40.1350.10">
    <property type="match status" value="1"/>
</dbReference>
<dbReference type="KEGG" id="vg:77944210"/>
<dbReference type="RefSeq" id="YP_010668069.1">
    <property type="nucleotide sequence ID" value="NC_070953.1"/>
</dbReference>
<dbReference type="GO" id="GO:0003676">
    <property type="term" value="F:nucleic acid binding"/>
    <property type="evidence" value="ECO:0007669"/>
    <property type="project" value="InterPro"/>
</dbReference>
<dbReference type="Proteomes" id="UP000286786">
    <property type="component" value="Genome"/>
</dbReference>
<proteinExistence type="predicted"/>
<keyword evidence="2" id="KW-1185">Reference proteome</keyword>
<dbReference type="InterPro" id="IPR011856">
    <property type="entry name" value="tRNA_endonuc-like_dom_sf"/>
</dbReference>
<organism evidence="1 2">
    <name type="scientific">Alteromonas phage ZP6</name>
    <dbReference type="NCBI Taxonomy" id="2492447"/>
    <lineage>
        <taxon>Viruses</taxon>
        <taxon>Duplodnaviria</taxon>
        <taxon>Heunggongvirae</taxon>
        <taxon>Uroviricota</taxon>
        <taxon>Caudoviricetes</taxon>
        <taxon>Mareflavirus</taxon>
        <taxon>Mareflavirus ZP6</taxon>
    </lineage>
</organism>